<dbReference type="InterPro" id="IPR043504">
    <property type="entry name" value="Peptidase_S1_PA_chymotrypsin"/>
</dbReference>
<sequence>FCDEPVAVVGTVSQSYQSFHELGELHPIRFIQLAIITTPGMSGAPVCDVKGHVIAIILKKFQEYGLALPISLVLNVVKNLETHGSWKPPLLGFQLANSSMPSFPTKNLMETAELTESPHSALTQTLGVDVISVLADTPASRAGIRPGDKIISLNGSSVYTVFDVLENIVNFKEASFELKLLREVVQDYPVKMFP</sequence>
<dbReference type="InterPro" id="IPR036034">
    <property type="entry name" value="PDZ_sf"/>
</dbReference>
<comment type="caution">
    <text evidence="3">The sequence shown here is derived from an EMBL/GenBank/DDBJ whole genome shotgun (WGS) entry which is preliminary data.</text>
</comment>
<dbReference type="InterPro" id="IPR041489">
    <property type="entry name" value="PDZ_6"/>
</dbReference>
<dbReference type="PANTHER" id="PTHR22939:SF129">
    <property type="entry name" value="SERINE PROTEASE HTRA2, MITOCHONDRIAL"/>
    <property type="match status" value="1"/>
</dbReference>
<evidence type="ECO:0000256" key="1">
    <source>
        <dbReference type="ARBA" id="ARBA00010541"/>
    </source>
</evidence>
<name>A0ABQ7JBI7_9APIC</name>
<proteinExistence type="inferred from homology"/>
<evidence type="ECO:0000313" key="4">
    <source>
        <dbReference type="Proteomes" id="UP000823046"/>
    </source>
</evidence>
<dbReference type="SUPFAM" id="SSF50156">
    <property type="entry name" value="PDZ domain-like"/>
    <property type="match status" value="1"/>
</dbReference>
<dbReference type="Gene3D" id="2.40.10.10">
    <property type="entry name" value="Trypsin-like serine proteases"/>
    <property type="match status" value="1"/>
</dbReference>
<gene>
    <name evidence="3" type="ORF">IE077_002129</name>
</gene>
<dbReference type="SMART" id="SM00228">
    <property type="entry name" value="PDZ"/>
    <property type="match status" value="1"/>
</dbReference>
<organism evidence="3 4">
    <name type="scientific">Cardiosporidium cionae</name>
    <dbReference type="NCBI Taxonomy" id="476202"/>
    <lineage>
        <taxon>Eukaryota</taxon>
        <taxon>Sar</taxon>
        <taxon>Alveolata</taxon>
        <taxon>Apicomplexa</taxon>
        <taxon>Aconoidasida</taxon>
        <taxon>Nephromycida</taxon>
        <taxon>Cardiosporidium</taxon>
    </lineage>
</organism>
<evidence type="ECO:0000259" key="2">
    <source>
        <dbReference type="PROSITE" id="PS50106"/>
    </source>
</evidence>
<dbReference type="InterPro" id="IPR001478">
    <property type="entry name" value="PDZ"/>
</dbReference>
<dbReference type="Pfam" id="PF17820">
    <property type="entry name" value="PDZ_6"/>
    <property type="match status" value="1"/>
</dbReference>
<feature type="non-terminal residue" evidence="3">
    <location>
        <position position="1"/>
    </location>
</feature>
<dbReference type="Proteomes" id="UP000823046">
    <property type="component" value="Unassembled WGS sequence"/>
</dbReference>
<protein>
    <recommendedName>
        <fullName evidence="2">PDZ domain-containing protein</fullName>
    </recommendedName>
</protein>
<dbReference type="PANTHER" id="PTHR22939">
    <property type="entry name" value="SERINE PROTEASE FAMILY S1C HTRA-RELATED"/>
    <property type="match status" value="1"/>
</dbReference>
<dbReference type="Gene3D" id="2.30.42.10">
    <property type="match status" value="1"/>
</dbReference>
<dbReference type="EMBL" id="JADAQX010000191">
    <property type="protein sequence ID" value="KAF8821351.1"/>
    <property type="molecule type" value="Genomic_DNA"/>
</dbReference>
<reference evidence="3 4" key="1">
    <citation type="journal article" date="2020" name="bioRxiv">
        <title>Metabolic contributions of an alphaproteobacterial endosymbiont in the apicomplexan Cardiosporidium cionae.</title>
        <authorList>
            <person name="Hunter E.S."/>
            <person name="Paight C.J."/>
            <person name="Lane C.E."/>
        </authorList>
    </citation>
    <scope>NUCLEOTIDE SEQUENCE [LARGE SCALE GENOMIC DNA]</scope>
    <source>
        <strain evidence="3">ESH_2018</strain>
    </source>
</reference>
<comment type="similarity">
    <text evidence="1">Belongs to the peptidase S1C family.</text>
</comment>
<feature type="domain" description="PDZ" evidence="2">
    <location>
        <begin position="73"/>
        <end position="158"/>
    </location>
</feature>
<dbReference type="PROSITE" id="PS50106">
    <property type="entry name" value="PDZ"/>
    <property type="match status" value="1"/>
</dbReference>
<accession>A0ABQ7JBI7</accession>
<keyword evidence="4" id="KW-1185">Reference proteome</keyword>
<evidence type="ECO:0000313" key="3">
    <source>
        <dbReference type="EMBL" id="KAF8821351.1"/>
    </source>
</evidence>